<accession>X1AXD1</accession>
<sequence length="165" mass="18590">EMVNMPVNVAKSFIHTKKMVGADVIKIPKTDDEWSDVYTKLGRPETQELYALTSPEGVNPALKDMIGKDTEWFRELAHKQGLSDNQATALFQEYAKRVSDTYSKTMSQSDEEAMNNEIKLRTEFGQSYEGNNILGDRALEKLGGSGFMEFANALGLGKHIEFNRF</sequence>
<comment type="caution">
    <text evidence="1">The sequence shown here is derived from an EMBL/GenBank/DDBJ whole genome shotgun (WGS) entry which is preliminary data.</text>
</comment>
<feature type="non-terminal residue" evidence="1">
    <location>
        <position position="1"/>
    </location>
</feature>
<dbReference type="EMBL" id="BART01014326">
    <property type="protein sequence ID" value="GAG87425.1"/>
    <property type="molecule type" value="Genomic_DNA"/>
</dbReference>
<dbReference type="AlphaFoldDB" id="X1AXD1"/>
<name>X1AXD1_9ZZZZ</name>
<protein>
    <submittedName>
        <fullName evidence="1">Uncharacterized protein</fullName>
    </submittedName>
</protein>
<gene>
    <name evidence="1" type="ORF">S01H4_28664</name>
</gene>
<organism evidence="1">
    <name type="scientific">marine sediment metagenome</name>
    <dbReference type="NCBI Taxonomy" id="412755"/>
    <lineage>
        <taxon>unclassified sequences</taxon>
        <taxon>metagenomes</taxon>
        <taxon>ecological metagenomes</taxon>
    </lineage>
</organism>
<feature type="non-terminal residue" evidence="1">
    <location>
        <position position="165"/>
    </location>
</feature>
<proteinExistence type="predicted"/>
<evidence type="ECO:0000313" key="1">
    <source>
        <dbReference type="EMBL" id="GAG87425.1"/>
    </source>
</evidence>
<reference evidence="1" key="1">
    <citation type="journal article" date="2014" name="Front. Microbiol.">
        <title>High frequency of phylogenetically diverse reductive dehalogenase-homologous genes in deep subseafloor sedimentary metagenomes.</title>
        <authorList>
            <person name="Kawai M."/>
            <person name="Futagami T."/>
            <person name="Toyoda A."/>
            <person name="Takaki Y."/>
            <person name="Nishi S."/>
            <person name="Hori S."/>
            <person name="Arai W."/>
            <person name="Tsubouchi T."/>
            <person name="Morono Y."/>
            <person name="Uchiyama I."/>
            <person name="Ito T."/>
            <person name="Fujiyama A."/>
            <person name="Inagaki F."/>
            <person name="Takami H."/>
        </authorList>
    </citation>
    <scope>NUCLEOTIDE SEQUENCE</scope>
    <source>
        <strain evidence="1">Expedition CK06-06</strain>
    </source>
</reference>